<dbReference type="InterPro" id="IPR050313">
    <property type="entry name" value="Carb_Metab_HTH_regulators"/>
</dbReference>
<keyword evidence="6" id="KW-1185">Reference proteome</keyword>
<dbReference type="SMART" id="SM00420">
    <property type="entry name" value="HTH_DEOR"/>
    <property type="match status" value="1"/>
</dbReference>
<reference evidence="6" key="1">
    <citation type="journal article" date="2019" name="Int. J. Syst. Evol. Microbiol.">
        <title>The Global Catalogue of Microorganisms (GCM) 10K type strain sequencing project: providing services to taxonomists for standard genome sequencing and annotation.</title>
        <authorList>
            <consortium name="The Broad Institute Genomics Platform"/>
            <consortium name="The Broad Institute Genome Sequencing Center for Infectious Disease"/>
            <person name="Wu L."/>
            <person name="Ma J."/>
        </authorList>
    </citation>
    <scope>NUCLEOTIDE SEQUENCE [LARGE SCALE GENOMIC DNA]</scope>
    <source>
        <strain evidence="6">CCM 7526</strain>
    </source>
</reference>
<dbReference type="PROSITE" id="PS00894">
    <property type="entry name" value="HTH_DEOR_1"/>
    <property type="match status" value="1"/>
</dbReference>
<accession>A0ABW4AV03</accession>
<keyword evidence="3" id="KW-0804">Transcription</keyword>
<dbReference type="RefSeq" id="WP_317794364.1">
    <property type="nucleotide sequence ID" value="NZ_AP028461.1"/>
</dbReference>
<dbReference type="Pfam" id="PF00455">
    <property type="entry name" value="DeoRC"/>
    <property type="match status" value="1"/>
</dbReference>
<name>A0ABW4AV03_9ACTN</name>
<keyword evidence="2 5" id="KW-0238">DNA-binding</keyword>
<sequence>MTLTDRHRKILDAVKQDGTLTVRELARLTATSEMTIRRDLEQLAERGMITRYRGGARSLTLRGEEPPFMLRAQDGQETKRRMAAAAAGMLADGEALVLDSGTSCVEVAKLLPGRRLTVMPMSLHSVDVLIGVHGVRLLLPGGEPRPHELALTGPLALASLASLRFDTAIIGCCGLTADGMTAYDLEDAAIKRAVIASAHRVIALADPSKLTRTALAYVAPVSAIDLVITTDDAPEEHTDALTTAGTIVHRV</sequence>
<organism evidence="5 6">
    <name type="scientific">Actinoplanes sichuanensis</name>
    <dbReference type="NCBI Taxonomy" id="512349"/>
    <lineage>
        <taxon>Bacteria</taxon>
        <taxon>Bacillati</taxon>
        <taxon>Actinomycetota</taxon>
        <taxon>Actinomycetes</taxon>
        <taxon>Micromonosporales</taxon>
        <taxon>Micromonosporaceae</taxon>
        <taxon>Actinoplanes</taxon>
    </lineage>
</organism>
<dbReference type="PRINTS" id="PR00037">
    <property type="entry name" value="HTHLACR"/>
</dbReference>
<dbReference type="InterPro" id="IPR037171">
    <property type="entry name" value="NagB/RpiA_transferase-like"/>
</dbReference>
<dbReference type="InterPro" id="IPR036388">
    <property type="entry name" value="WH-like_DNA-bd_sf"/>
</dbReference>
<gene>
    <name evidence="5" type="ORF">ACFQ5G_52625</name>
</gene>
<dbReference type="Pfam" id="PF08220">
    <property type="entry name" value="HTH_DeoR"/>
    <property type="match status" value="1"/>
</dbReference>
<protein>
    <submittedName>
        <fullName evidence="5">DeoR/GlpR family DNA-binding transcription regulator</fullName>
    </submittedName>
</protein>
<evidence type="ECO:0000256" key="3">
    <source>
        <dbReference type="ARBA" id="ARBA00023163"/>
    </source>
</evidence>
<dbReference type="Gene3D" id="1.10.10.10">
    <property type="entry name" value="Winged helix-like DNA-binding domain superfamily/Winged helix DNA-binding domain"/>
    <property type="match status" value="1"/>
</dbReference>
<dbReference type="EMBL" id="JBHTMK010000079">
    <property type="protein sequence ID" value="MFD1374031.1"/>
    <property type="molecule type" value="Genomic_DNA"/>
</dbReference>
<dbReference type="Gene3D" id="3.40.50.1360">
    <property type="match status" value="1"/>
</dbReference>
<evidence type="ECO:0000259" key="4">
    <source>
        <dbReference type="PROSITE" id="PS51000"/>
    </source>
</evidence>
<evidence type="ECO:0000313" key="5">
    <source>
        <dbReference type="EMBL" id="MFD1374031.1"/>
    </source>
</evidence>
<evidence type="ECO:0000256" key="1">
    <source>
        <dbReference type="ARBA" id="ARBA00023015"/>
    </source>
</evidence>
<dbReference type="SMART" id="SM01134">
    <property type="entry name" value="DeoRC"/>
    <property type="match status" value="1"/>
</dbReference>
<dbReference type="SUPFAM" id="SSF46785">
    <property type="entry name" value="Winged helix' DNA-binding domain"/>
    <property type="match status" value="1"/>
</dbReference>
<dbReference type="InterPro" id="IPR018356">
    <property type="entry name" value="Tscrpt_reg_HTH_DeoR_CS"/>
</dbReference>
<dbReference type="PANTHER" id="PTHR30363">
    <property type="entry name" value="HTH-TYPE TRANSCRIPTIONAL REGULATOR SRLR-RELATED"/>
    <property type="match status" value="1"/>
</dbReference>
<dbReference type="InterPro" id="IPR014036">
    <property type="entry name" value="DeoR-like_C"/>
</dbReference>
<dbReference type="PROSITE" id="PS51000">
    <property type="entry name" value="HTH_DEOR_2"/>
    <property type="match status" value="1"/>
</dbReference>
<dbReference type="PANTHER" id="PTHR30363:SF44">
    <property type="entry name" value="AGA OPERON TRANSCRIPTIONAL REPRESSOR-RELATED"/>
    <property type="match status" value="1"/>
</dbReference>
<dbReference type="InterPro" id="IPR036390">
    <property type="entry name" value="WH_DNA-bd_sf"/>
</dbReference>
<evidence type="ECO:0000256" key="2">
    <source>
        <dbReference type="ARBA" id="ARBA00023125"/>
    </source>
</evidence>
<comment type="caution">
    <text evidence="5">The sequence shown here is derived from an EMBL/GenBank/DDBJ whole genome shotgun (WGS) entry which is preliminary data.</text>
</comment>
<feature type="domain" description="HTH deoR-type" evidence="4">
    <location>
        <begin position="3"/>
        <end position="58"/>
    </location>
</feature>
<dbReference type="InterPro" id="IPR001034">
    <property type="entry name" value="DeoR_HTH"/>
</dbReference>
<proteinExistence type="predicted"/>
<dbReference type="GO" id="GO:0003677">
    <property type="term" value="F:DNA binding"/>
    <property type="evidence" value="ECO:0007669"/>
    <property type="project" value="UniProtKB-KW"/>
</dbReference>
<keyword evidence="1" id="KW-0805">Transcription regulation</keyword>
<dbReference type="SUPFAM" id="SSF100950">
    <property type="entry name" value="NagB/RpiA/CoA transferase-like"/>
    <property type="match status" value="1"/>
</dbReference>
<evidence type="ECO:0000313" key="6">
    <source>
        <dbReference type="Proteomes" id="UP001597183"/>
    </source>
</evidence>
<dbReference type="Proteomes" id="UP001597183">
    <property type="component" value="Unassembled WGS sequence"/>
</dbReference>